<dbReference type="AlphaFoldDB" id="A0AAV4VC01"/>
<evidence type="ECO:0000313" key="2">
    <source>
        <dbReference type="Proteomes" id="UP001054837"/>
    </source>
</evidence>
<dbReference type="SUPFAM" id="SSF52058">
    <property type="entry name" value="L domain-like"/>
    <property type="match status" value="1"/>
</dbReference>
<dbReference type="SUPFAM" id="SSF52047">
    <property type="entry name" value="RNI-like"/>
    <property type="match status" value="1"/>
</dbReference>
<proteinExistence type="predicted"/>
<keyword evidence="2" id="KW-1185">Reference proteome</keyword>
<sequence length="492" mass="57026">MFSLNFRQLPSHEALHLMFASPRLKKLDLSCFFVKSDETFSADDPYAPPHLKVDVDIHVSMNEAFEIHLRTKKHMEDECNSLLHMLSKDPQPDLQSFVMTKRINISKFALQQLIQVSTNLTEIHTLIDGFDLNVLVNCKRLRILRLHISFKTDFSNCSWELLDTFENVLSSLGNLQIFTICNNMRADCFGIRPLIATALDHCPKLTSVGHFDSAMAIDYIKIKSHIRYLNLKKCFWGIQVGCDSAYKQKEIQYLKHRFPELINTAVFHCPFVEELSLQVLHKDCLQHLRRLKRLNSLVLECTFCNDLAVDECFSSLGEIRHQLKHLVIHSPNVNRRFPLNVVINNCENLETLGVLELTAIDFPLRTNTRFRRLKRISIKMNLNYLGEILRYCDNLTYLLLFGHCVINESELLVNLSNVSALKLQTLGIQSRFFSENAVKMVLETAPNLERVSFFHKRECVSLLKELGSSIVFDYKLLRDENYFPPELQPCIF</sequence>
<organism evidence="1 2">
    <name type="scientific">Caerostris darwini</name>
    <dbReference type="NCBI Taxonomy" id="1538125"/>
    <lineage>
        <taxon>Eukaryota</taxon>
        <taxon>Metazoa</taxon>
        <taxon>Ecdysozoa</taxon>
        <taxon>Arthropoda</taxon>
        <taxon>Chelicerata</taxon>
        <taxon>Arachnida</taxon>
        <taxon>Araneae</taxon>
        <taxon>Araneomorphae</taxon>
        <taxon>Entelegynae</taxon>
        <taxon>Araneoidea</taxon>
        <taxon>Araneidae</taxon>
        <taxon>Caerostris</taxon>
    </lineage>
</organism>
<accession>A0AAV4VC01</accession>
<dbReference type="Proteomes" id="UP001054837">
    <property type="component" value="Unassembled WGS sequence"/>
</dbReference>
<dbReference type="EMBL" id="BPLQ01012739">
    <property type="protein sequence ID" value="GIY67456.1"/>
    <property type="molecule type" value="Genomic_DNA"/>
</dbReference>
<name>A0AAV4VC01_9ARAC</name>
<comment type="caution">
    <text evidence="1">The sequence shown here is derived from an EMBL/GenBank/DDBJ whole genome shotgun (WGS) entry which is preliminary data.</text>
</comment>
<evidence type="ECO:0000313" key="1">
    <source>
        <dbReference type="EMBL" id="GIY67456.1"/>
    </source>
</evidence>
<protein>
    <submittedName>
        <fullName evidence="1">Uncharacterized protein</fullName>
    </submittedName>
</protein>
<gene>
    <name evidence="1" type="primary">AVEN_218433_1</name>
    <name evidence="1" type="ORF">CDAR_522871</name>
</gene>
<reference evidence="1 2" key="1">
    <citation type="submission" date="2021-06" db="EMBL/GenBank/DDBJ databases">
        <title>Caerostris darwini draft genome.</title>
        <authorList>
            <person name="Kono N."/>
            <person name="Arakawa K."/>
        </authorList>
    </citation>
    <scope>NUCLEOTIDE SEQUENCE [LARGE SCALE GENOMIC DNA]</scope>
</reference>